<dbReference type="PROSITE" id="PS50910">
    <property type="entry name" value="HEPN"/>
    <property type="match status" value="1"/>
</dbReference>
<evidence type="ECO:0000313" key="3">
    <source>
        <dbReference type="Proteomes" id="UP000178323"/>
    </source>
</evidence>
<feature type="domain" description="HEPN" evidence="1">
    <location>
        <begin position="14"/>
        <end position="72"/>
    </location>
</feature>
<dbReference type="InterPro" id="IPR007842">
    <property type="entry name" value="HEPN_dom"/>
</dbReference>
<comment type="caution">
    <text evidence="2">The sequence shown here is derived from an EMBL/GenBank/DDBJ whole genome shotgun (WGS) entry which is preliminary data.</text>
</comment>
<dbReference type="AlphaFoldDB" id="A0A1F5S354"/>
<dbReference type="Proteomes" id="UP000178323">
    <property type="component" value="Unassembled WGS sequence"/>
</dbReference>
<sequence length="72" mass="8562">MNPGEIKKIVKYWRETAEHDYATMLGLFRIKRYSESFFFGHIILEKILKALVVQKTKEHAPYIHNLSRLAEI</sequence>
<organism evidence="2 3">
    <name type="scientific">Candidatus Falkowbacteria bacterium RBG_13_39_14</name>
    <dbReference type="NCBI Taxonomy" id="1797985"/>
    <lineage>
        <taxon>Bacteria</taxon>
        <taxon>Candidatus Falkowiibacteriota</taxon>
    </lineage>
</organism>
<evidence type="ECO:0000313" key="2">
    <source>
        <dbReference type="EMBL" id="OGF21124.1"/>
    </source>
</evidence>
<dbReference type="Pfam" id="PF05168">
    <property type="entry name" value="HEPN"/>
    <property type="match status" value="1"/>
</dbReference>
<gene>
    <name evidence="2" type="ORF">A2Y83_02690</name>
</gene>
<name>A0A1F5S354_9BACT</name>
<evidence type="ECO:0000259" key="1">
    <source>
        <dbReference type="PROSITE" id="PS50910"/>
    </source>
</evidence>
<reference evidence="2 3" key="1">
    <citation type="journal article" date="2016" name="Nat. Commun.">
        <title>Thousands of microbial genomes shed light on interconnected biogeochemical processes in an aquifer system.</title>
        <authorList>
            <person name="Anantharaman K."/>
            <person name="Brown C.T."/>
            <person name="Hug L.A."/>
            <person name="Sharon I."/>
            <person name="Castelle C.J."/>
            <person name="Probst A.J."/>
            <person name="Thomas B.C."/>
            <person name="Singh A."/>
            <person name="Wilkins M.J."/>
            <person name="Karaoz U."/>
            <person name="Brodie E.L."/>
            <person name="Williams K.H."/>
            <person name="Hubbard S.S."/>
            <person name="Banfield J.F."/>
        </authorList>
    </citation>
    <scope>NUCLEOTIDE SEQUENCE [LARGE SCALE GENOMIC DNA]</scope>
</reference>
<protein>
    <recommendedName>
        <fullName evidence="1">HEPN domain-containing protein</fullName>
    </recommendedName>
</protein>
<dbReference type="Gene3D" id="1.20.120.330">
    <property type="entry name" value="Nucleotidyltransferases domain 2"/>
    <property type="match status" value="1"/>
</dbReference>
<dbReference type="STRING" id="1797985.A2Y83_02690"/>
<accession>A0A1F5S354</accession>
<dbReference type="SUPFAM" id="SSF81593">
    <property type="entry name" value="Nucleotidyltransferase substrate binding subunit/domain"/>
    <property type="match status" value="1"/>
</dbReference>
<dbReference type="EMBL" id="MFFS01000071">
    <property type="protein sequence ID" value="OGF21124.1"/>
    <property type="molecule type" value="Genomic_DNA"/>
</dbReference>
<proteinExistence type="predicted"/>